<dbReference type="InterPro" id="IPR058810">
    <property type="entry name" value="DUF8073_C"/>
</dbReference>
<evidence type="ECO:0000259" key="3">
    <source>
        <dbReference type="Pfam" id="PF26271"/>
    </source>
</evidence>
<dbReference type="Pfam" id="PF26271">
    <property type="entry name" value="DUF8073_M"/>
    <property type="match status" value="1"/>
</dbReference>
<dbReference type="EMBL" id="BMOC01000001">
    <property type="protein sequence ID" value="GGI94339.1"/>
    <property type="molecule type" value="Genomic_DNA"/>
</dbReference>
<sequence>MATRTHSPFETLARVIEHLDDDGRSVRRTEAAGSGGDGSLRATVTVAVGAPGDLEPADVAVGDGLSVTFRAPAFPDPAEALPAGYPRVSVDPTDVRLDGDSLVVTLTVTIGDDGGRSREGDTVGGDDASSTTSDEEPDDATTDTGEPGSDDSTMVAGGTRLAAVRDESVPAYDDTPYLRRLYETSETFAEMSRRIDMDVSAETVRRYMTEAGVHSPTSYETADGTRAASDEERGDGGTGAETATDTASVDSAGATDGTAEPAGQGRRTDDGTGATSLPDEQLVADGIGLPDALTLHDVVDAVVDARTVHEVQREVGLEYDRTRQLLTQLNVLDLVVGRVSGDPDQPATVNVVADRIRQCAPDSA</sequence>
<gene>
    <name evidence="5" type="ORF">GCM10008995_00660</name>
</gene>
<evidence type="ECO:0000256" key="1">
    <source>
        <dbReference type="SAM" id="MobiDB-lite"/>
    </source>
</evidence>
<proteinExistence type="predicted"/>
<accession>A0A830E6K0</accession>
<evidence type="ECO:0000313" key="5">
    <source>
        <dbReference type="EMBL" id="GGI94339.1"/>
    </source>
</evidence>
<feature type="domain" description="DUF8073" evidence="2">
    <location>
        <begin position="296"/>
        <end position="360"/>
    </location>
</feature>
<dbReference type="RefSeq" id="WP_188785307.1">
    <property type="nucleotide sequence ID" value="NZ_BMOC01000001.1"/>
</dbReference>
<comment type="caution">
    <text evidence="5">The sequence shown here is derived from an EMBL/GenBank/DDBJ whole genome shotgun (WGS) entry which is preliminary data.</text>
</comment>
<name>A0A830E6K0_9EURY</name>
<keyword evidence="6" id="KW-1185">Reference proteome</keyword>
<dbReference type="InterPro" id="IPR058809">
    <property type="entry name" value="DUF8073_M"/>
</dbReference>
<dbReference type="Pfam" id="PF26272">
    <property type="entry name" value="DUF8073_N"/>
    <property type="match status" value="1"/>
</dbReference>
<protein>
    <submittedName>
        <fullName evidence="5">Uncharacterized protein</fullName>
    </submittedName>
</protein>
<feature type="region of interest" description="Disordered" evidence="1">
    <location>
        <begin position="209"/>
        <end position="278"/>
    </location>
</feature>
<evidence type="ECO:0000259" key="2">
    <source>
        <dbReference type="Pfam" id="PF26270"/>
    </source>
</evidence>
<dbReference type="Pfam" id="PF26270">
    <property type="entry name" value="DUF8073_C"/>
    <property type="match status" value="1"/>
</dbReference>
<dbReference type="OrthoDB" id="238089at2157"/>
<dbReference type="Proteomes" id="UP000653099">
    <property type="component" value="Unassembled WGS sequence"/>
</dbReference>
<dbReference type="InterPro" id="IPR058811">
    <property type="entry name" value="DUF8073_N"/>
</dbReference>
<feature type="domain" description="DUF8073" evidence="4">
    <location>
        <begin position="6"/>
        <end position="110"/>
    </location>
</feature>
<dbReference type="AlphaFoldDB" id="A0A830E6K0"/>
<organism evidence="5 6">
    <name type="scientific">Halobellus salinus</name>
    <dbReference type="NCBI Taxonomy" id="931585"/>
    <lineage>
        <taxon>Archaea</taxon>
        <taxon>Methanobacteriati</taxon>
        <taxon>Methanobacteriota</taxon>
        <taxon>Stenosarchaea group</taxon>
        <taxon>Halobacteria</taxon>
        <taxon>Halobacteriales</taxon>
        <taxon>Haloferacaceae</taxon>
        <taxon>Halobellus</taxon>
    </lineage>
</organism>
<evidence type="ECO:0000313" key="6">
    <source>
        <dbReference type="Proteomes" id="UP000653099"/>
    </source>
</evidence>
<reference evidence="5" key="2">
    <citation type="submission" date="2020-09" db="EMBL/GenBank/DDBJ databases">
        <authorList>
            <person name="Sun Q."/>
            <person name="Ohkuma M."/>
        </authorList>
    </citation>
    <scope>NUCLEOTIDE SEQUENCE</scope>
    <source>
        <strain evidence="5">JCM 14359</strain>
    </source>
</reference>
<reference evidence="5" key="1">
    <citation type="journal article" date="2014" name="Int. J. Syst. Evol. Microbiol.">
        <title>Complete genome sequence of Corynebacterium casei LMG S-19264T (=DSM 44701T), isolated from a smear-ripened cheese.</title>
        <authorList>
            <consortium name="US DOE Joint Genome Institute (JGI-PGF)"/>
            <person name="Walter F."/>
            <person name="Albersmeier A."/>
            <person name="Kalinowski J."/>
            <person name="Ruckert C."/>
        </authorList>
    </citation>
    <scope>NUCLEOTIDE SEQUENCE</scope>
    <source>
        <strain evidence="5">JCM 14359</strain>
    </source>
</reference>
<feature type="domain" description="DUF8073" evidence="3">
    <location>
        <begin position="172"/>
        <end position="212"/>
    </location>
</feature>
<feature type="region of interest" description="Disordered" evidence="1">
    <location>
        <begin position="111"/>
        <end position="155"/>
    </location>
</feature>
<evidence type="ECO:0000259" key="4">
    <source>
        <dbReference type="Pfam" id="PF26272"/>
    </source>
</evidence>